<reference evidence="1" key="1">
    <citation type="journal article" date="2015" name="Proc. Natl. Acad. Sci. U.S.A.">
        <title>Networks of energetic and metabolic interactions define dynamics in microbial communities.</title>
        <authorList>
            <person name="Embree M."/>
            <person name="Liu J.K."/>
            <person name="Al-Bassam M.M."/>
            <person name="Zengler K."/>
        </authorList>
    </citation>
    <scope>NUCLEOTIDE SEQUENCE</scope>
</reference>
<comment type="caution">
    <text evidence="1">The sequence shown here is derived from an EMBL/GenBank/DDBJ whole genome shotgun (WGS) entry which is preliminary data.</text>
</comment>
<protein>
    <submittedName>
        <fullName evidence="1">Uncharacterized protein</fullName>
    </submittedName>
</protein>
<organism evidence="1">
    <name type="scientific">hydrocarbon metagenome</name>
    <dbReference type="NCBI Taxonomy" id="938273"/>
    <lineage>
        <taxon>unclassified sequences</taxon>
        <taxon>metagenomes</taxon>
        <taxon>ecological metagenomes</taxon>
    </lineage>
</organism>
<proteinExistence type="predicted"/>
<dbReference type="AlphaFoldDB" id="A0A0W8FY79"/>
<evidence type="ECO:0000313" key="1">
    <source>
        <dbReference type="EMBL" id="KUG25814.1"/>
    </source>
</evidence>
<sequence>MKKIYISLFAFLLFSSFTLQAQDLDETLSNLSADAASAYVAPIINGFGSNLNSGWFALPPEPVKFGFTARLRVVANGTFFSSDDKNFSTTGNFRYNSQQADAILANSGITPGNPNYQSAKNELLSKEWKVSFSGPTIIGDQDENLRIRFEGGMIAGQQIQPYEEVLEDVYGFLDGLPLFPSANIQLTVGTVMGTNFVFRWFPSIDIQDLGKFSFYGFGLVHNINIWMKNPLPLDVSVGSFYQKLKVGDIFESNATQFGLYASKTFGGLFAITPYIGLTTESSTTTVSYDYRFDTPAGPETVNVKFDLEGQNSFGFTTGLSIKLAVINLNVDYKAANSGTITAGLSLGVL</sequence>
<accession>A0A0W8FY79</accession>
<gene>
    <name evidence="1" type="ORF">ASZ90_004358</name>
</gene>
<dbReference type="InterPro" id="IPR046495">
    <property type="entry name" value="DUF6588"/>
</dbReference>
<dbReference type="Pfam" id="PF20230">
    <property type="entry name" value="DUF6588"/>
    <property type="match status" value="1"/>
</dbReference>
<dbReference type="EMBL" id="LNQE01000595">
    <property type="protein sequence ID" value="KUG25814.1"/>
    <property type="molecule type" value="Genomic_DNA"/>
</dbReference>
<name>A0A0W8FY79_9ZZZZ</name>